<dbReference type="GO" id="GO:0003712">
    <property type="term" value="F:transcription coregulator activity"/>
    <property type="evidence" value="ECO:0007669"/>
    <property type="project" value="TreeGrafter"/>
</dbReference>
<dbReference type="GO" id="GO:0005634">
    <property type="term" value="C:nucleus"/>
    <property type="evidence" value="ECO:0007669"/>
    <property type="project" value="TreeGrafter"/>
</dbReference>
<dbReference type="GO" id="GO:0006355">
    <property type="term" value="P:regulation of DNA-templated transcription"/>
    <property type="evidence" value="ECO:0007669"/>
    <property type="project" value="TreeGrafter"/>
</dbReference>
<dbReference type="Proteomes" id="UP000823561">
    <property type="component" value="Chromosome 6"/>
</dbReference>
<dbReference type="SUPFAM" id="SSF49265">
    <property type="entry name" value="Fibronectin type III"/>
    <property type="match status" value="1"/>
</dbReference>
<dbReference type="Gene3D" id="2.60.40.10">
    <property type="entry name" value="Immunoglobulins"/>
    <property type="match status" value="1"/>
</dbReference>
<protein>
    <recommendedName>
        <fullName evidence="2">Activating transcription factor 7-interacting protein Fn3 domain-containing protein</fullName>
    </recommendedName>
</protein>
<sequence>MDPRGLNKEIPKAKKTIEINRHHLKHLRKVLSDFTPYPVSKPSEKIWAPEKECLANTPEATASNQSTDSVCHDPQIPSSVPLLHTYAPISEEEPMIDADVPPFTPHFSNESQPVTVETEEESTCSALLVKIEMLKKIRIAPIKQPGTVLMAPNKDDKDVHDTGGHGIESAKEEGDLLETKLEFKINETANEPWMRLEKVVQLVVAERLTVFDKNLQELYGRMMKIEMAIKEQTQIHKLSRELQMAKEDLVSKNVSMVDATEPTSLSTPATASTPTQGPSDVSNPEKPGGLPAEQSSCQTNSKGKYYIEPEKSDSVDAFTHLKFSRPGNWKFSFAINPPPSLPRLASLLCLNQLPHDALWTPVPGQPVLSICLTNQKAVELTWSMPVEDRAALERVHSYHLFACPVTTSLAPQRLAWKNIGVVRAETLPMTYRLTDIQAGCKFFFAVCAQDIYTRFGPFSRPLYLKWLFGSSLVD</sequence>
<dbReference type="EMBL" id="JADWDJ010000006">
    <property type="protein sequence ID" value="KAG5279818.1"/>
    <property type="molecule type" value="Genomic_DNA"/>
</dbReference>
<dbReference type="Pfam" id="PF16794">
    <property type="entry name" value="fn3_4"/>
    <property type="match status" value="1"/>
</dbReference>
<reference evidence="3" key="1">
    <citation type="submission" date="2020-10" db="EMBL/GenBank/DDBJ databases">
        <title>Chromosome-scale genome assembly of the Allis shad, Alosa alosa.</title>
        <authorList>
            <person name="Margot Z."/>
            <person name="Christophe K."/>
            <person name="Cabau C."/>
            <person name="Louis A."/>
            <person name="Berthelot C."/>
            <person name="Parey E."/>
            <person name="Roest Crollius H."/>
            <person name="Montfort J."/>
            <person name="Robinson-Rechavi M."/>
            <person name="Bucao C."/>
            <person name="Bouchez O."/>
            <person name="Gislard M."/>
            <person name="Lluch J."/>
            <person name="Milhes M."/>
            <person name="Lampietro C."/>
            <person name="Lopez Roques C."/>
            <person name="Donnadieu C."/>
            <person name="Braasch I."/>
            <person name="Desvignes T."/>
            <person name="Postlethwait J."/>
            <person name="Bobe J."/>
            <person name="Guiguen Y."/>
        </authorList>
    </citation>
    <scope>NUCLEOTIDE SEQUENCE</scope>
    <source>
        <strain evidence="3">M-15738</strain>
        <tissue evidence="3">Blood</tissue>
    </source>
</reference>
<dbReference type="InterPro" id="IPR036116">
    <property type="entry name" value="FN3_sf"/>
</dbReference>
<feature type="region of interest" description="Disordered" evidence="1">
    <location>
        <begin position="259"/>
        <end position="300"/>
    </location>
</feature>
<dbReference type="PANTHER" id="PTHR23210:SF26">
    <property type="entry name" value="ACTIVATING TRANSCRIPTION FACTOR 7-INTERACTING PROTEIN 1"/>
    <property type="match status" value="1"/>
</dbReference>
<feature type="compositionally biased region" description="Low complexity" evidence="1">
    <location>
        <begin position="259"/>
        <end position="275"/>
    </location>
</feature>
<name>A0AAV6GXH5_9TELE</name>
<evidence type="ECO:0000256" key="1">
    <source>
        <dbReference type="SAM" id="MobiDB-lite"/>
    </source>
</evidence>
<proteinExistence type="predicted"/>
<evidence type="ECO:0000313" key="3">
    <source>
        <dbReference type="EMBL" id="KAG5279818.1"/>
    </source>
</evidence>
<dbReference type="InterPro" id="IPR026085">
    <property type="entry name" value="ATF7-int"/>
</dbReference>
<evidence type="ECO:0000313" key="4">
    <source>
        <dbReference type="Proteomes" id="UP000823561"/>
    </source>
</evidence>
<dbReference type="PANTHER" id="PTHR23210">
    <property type="entry name" value="ACTIVATING TRANSCRIPTION FACTOR 7 INTERACTING PROTEIN"/>
    <property type="match status" value="1"/>
</dbReference>
<keyword evidence="4" id="KW-1185">Reference proteome</keyword>
<dbReference type="GO" id="GO:0005667">
    <property type="term" value="C:transcription regulator complex"/>
    <property type="evidence" value="ECO:0007669"/>
    <property type="project" value="TreeGrafter"/>
</dbReference>
<accession>A0AAV6GXH5</accession>
<evidence type="ECO:0000259" key="2">
    <source>
        <dbReference type="Pfam" id="PF16794"/>
    </source>
</evidence>
<comment type="caution">
    <text evidence="3">The sequence shown here is derived from an EMBL/GenBank/DDBJ whole genome shotgun (WGS) entry which is preliminary data.</text>
</comment>
<organism evidence="3 4">
    <name type="scientific">Alosa alosa</name>
    <name type="common">allis shad</name>
    <dbReference type="NCBI Taxonomy" id="278164"/>
    <lineage>
        <taxon>Eukaryota</taxon>
        <taxon>Metazoa</taxon>
        <taxon>Chordata</taxon>
        <taxon>Craniata</taxon>
        <taxon>Vertebrata</taxon>
        <taxon>Euteleostomi</taxon>
        <taxon>Actinopterygii</taxon>
        <taxon>Neopterygii</taxon>
        <taxon>Teleostei</taxon>
        <taxon>Clupei</taxon>
        <taxon>Clupeiformes</taxon>
        <taxon>Clupeoidei</taxon>
        <taxon>Clupeidae</taxon>
        <taxon>Alosa</taxon>
    </lineage>
</organism>
<feature type="domain" description="Activating transcription factor 7-interacting protein Fn3" evidence="2">
    <location>
        <begin position="362"/>
        <end position="461"/>
    </location>
</feature>
<dbReference type="InterPro" id="IPR013783">
    <property type="entry name" value="Ig-like_fold"/>
</dbReference>
<dbReference type="AlphaFoldDB" id="A0AAV6GXH5"/>
<gene>
    <name evidence="3" type="ORF">AALO_G00081920</name>
</gene>
<dbReference type="InterPro" id="IPR056565">
    <property type="entry name" value="Fn3_ATF7IP"/>
</dbReference>